<evidence type="ECO:0000313" key="3">
    <source>
        <dbReference type="Proteomes" id="UP000007110"/>
    </source>
</evidence>
<protein>
    <submittedName>
        <fullName evidence="2">Uncharacterized protein</fullName>
    </submittedName>
</protein>
<sequence length="219" mass="24362">MLSPLGLYACCMCTSILTIARFASSSYLGVETLQCDTDFDRNSTTTTTTTAYYDEREQPLTICHGQASNEAGEKHQLHIFEVEETIYAPNDLSLAGGVGVMTAVVRTSYLSSPSRVAFVVTKHAVNLDVFIEGDGGLKEIYLITPWKTKSSVSVTSITPTPRIIQLDCSDITTPSTKLLYSTTSRCEREQIYRYFYATLNTVTTVTQTERADEWIIDMR</sequence>
<dbReference type="EnsemblMetazoa" id="XM_030974815">
    <property type="protein sequence ID" value="XP_030830675"/>
    <property type="gene ID" value="LOC105440606"/>
</dbReference>
<dbReference type="OMA" id="CHERTVE"/>
<dbReference type="Proteomes" id="UP000007110">
    <property type="component" value="Unassembled WGS sequence"/>
</dbReference>
<dbReference type="InParanoid" id="A0A7M7STT9"/>
<dbReference type="KEGG" id="spu:105440606"/>
<accession>A0A7M7STT9</accession>
<evidence type="ECO:0000256" key="1">
    <source>
        <dbReference type="SAM" id="SignalP"/>
    </source>
</evidence>
<dbReference type="GeneID" id="105440606"/>
<name>A0A7M7STT9_STRPU</name>
<dbReference type="RefSeq" id="XP_030830675.1">
    <property type="nucleotide sequence ID" value="XM_030974815.1"/>
</dbReference>
<reference evidence="2" key="2">
    <citation type="submission" date="2021-01" db="UniProtKB">
        <authorList>
            <consortium name="EnsemblMetazoa"/>
        </authorList>
    </citation>
    <scope>IDENTIFICATION</scope>
</reference>
<reference evidence="3" key="1">
    <citation type="submission" date="2015-02" db="EMBL/GenBank/DDBJ databases">
        <title>Genome sequencing for Strongylocentrotus purpuratus.</title>
        <authorList>
            <person name="Murali S."/>
            <person name="Liu Y."/>
            <person name="Vee V."/>
            <person name="English A."/>
            <person name="Wang M."/>
            <person name="Skinner E."/>
            <person name="Han Y."/>
            <person name="Muzny D.M."/>
            <person name="Worley K.C."/>
            <person name="Gibbs R.A."/>
        </authorList>
    </citation>
    <scope>NUCLEOTIDE SEQUENCE</scope>
</reference>
<feature type="chain" id="PRO_5029738664" evidence="1">
    <location>
        <begin position="26"/>
        <end position="219"/>
    </location>
</feature>
<dbReference type="OrthoDB" id="10411825at2759"/>
<keyword evidence="1" id="KW-0732">Signal</keyword>
<organism evidence="2 3">
    <name type="scientific">Strongylocentrotus purpuratus</name>
    <name type="common">Purple sea urchin</name>
    <dbReference type="NCBI Taxonomy" id="7668"/>
    <lineage>
        <taxon>Eukaryota</taxon>
        <taxon>Metazoa</taxon>
        <taxon>Echinodermata</taxon>
        <taxon>Eleutherozoa</taxon>
        <taxon>Echinozoa</taxon>
        <taxon>Echinoidea</taxon>
        <taxon>Euechinoidea</taxon>
        <taxon>Echinacea</taxon>
        <taxon>Camarodonta</taxon>
        <taxon>Echinidea</taxon>
        <taxon>Strongylocentrotidae</taxon>
        <taxon>Strongylocentrotus</taxon>
    </lineage>
</organism>
<dbReference type="AlphaFoldDB" id="A0A7M7STT9"/>
<keyword evidence="3" id="KW-1185">Reference proteome</keyword>
<proteinExistence type="predicted"/>
<evidence type="ECO:0000313" key="2">
    <source>
        <dbReference type="EnsemblMetazoa" id="XP_030830675"/>
    </source>
</evidence>
<feature type="signal peptide" evidence="1">
    <location>
        <begin position="1"/>
        <end position="25"/>
    </location>
</feature>